<dbReference type="SUPFAM" id="SSF52799">
    <property type="entry name" value="(Phosphotyrosine protein) phosphatases II"/>
    <property type="match status" value="1"/>
</dbReference>
<dbReference type="PANTHER" id="PTHR46163">
    <property type="entry name" value="TYROSINE-PROTEIN PHOSPHATASE-RELATED"/>
    <property type="match status" value="1"/>
</dbReference>
<dbReference type="PROSITE" id="PS50056">
    <property type="entry name" value="TYR_PHOSPHATASE_2"/>
    <property type="match status" value="1"/>
</dbReference>
<dbReference type="InterPro" id="IPR000242">
    <property type="entry name" value="PTP_cat"/>
</dbReference>
<dbReference type="Gene3D" id="3.90.190.10">
    <property type="entry name" value="Protein tyrosine phosphatase superfamily"/>
    <property type="match status" value="1"/>
</dbReference>
<dbReference type="PRINTS" id="PR00700">
    <property type="entry name" value="PRTYPHPHTASE"/>
</dbReference>
<dbReference type="CDD" id="cd00047">
    <property type="entry name" value="PTPc"/>
    <property type="match status" value="1"/>
</dbReference>
<dbReference type="AlphaFoldDB" id="A0AA39LRL3"/>
<dbReference type="InterPro" id="IPR003595">
    <property type="entry name" value="Tyr_Pase_cat"/>
</dbReference>
<dbReference type="PROSITE" id="PS00383">
    <property type="entry name" value="TYR_PHOSPHATASE_1"/>
    <property type="match status" value="1"/>
</dbReference>
<accession>A0AA39LRL3</accession>
<dbReference type="InterPro" id="IPR016130">
    <property type="entry name" value="Tyr_Pase_AS"/>
</dbReference>
<evidence type="ECO:0000259" key="2">
    <source>
        <dbReference type="PROSITE" id="PS50055"/>
    </source>
</evidence>
<evidence type="ECO:0000256" key="1">
    <source>
        <dbReference type="SAM" id="MobiDB-lite"/>
    </source>
</evidence>
<dbReference type="SMART" id="SM00194">
    <property type="entry name" value="PTPc"/>
    <property type="match status" value="1"/>
</dbReference>
<dbReference type="GO" id="GO:0004725">
    <property type="term" value="F:protein tyrosine phosphatase activity"/>
    <property type="evidence" value="ECO:0007669"/>
    <property type="project" value="InterPro"/>
</dbReference>
<feature type="region of interest" description="Disordered" evidence="1">
    <location>
        <begin position="1"/>
        <end position="76"/>
    </location>
</feature>
<dbReference type="PANTHER" id="PTHR46163:SF5">
    <property type="entry name" value="TYROSINE-PROTEIN PHOSPHATASE"/>
    <property type="match status" value="1"/>
</dbReference>
<dbReference type="Pfam" id="PF00102">
    <property type="entry name" value="Y_phosphatase"/>
    <property type="match status" value="1"/>
</dbReference>
<dbReference type="EMBL" id="JAUCMV010000004">
    <property type="protein sequence ID" value="KAK0406998.1"/>
    <property type="molecule type" value="Genomic_DNA"/>
</dbReference>
<evidence type="ECO:0008006" key="6">
    <source>
        <dbReference type="Google" id="ProtNLM"/>
    </source>
</evidence>
<proteinExistence type="predicted"/>
<comment type="caution">
    <text evidence="4">The sequence shown here is derived from an EMBL/GenBank/DDBJ whole genome shotgun (WGS) entry which is preliminary data.</text>
</comment>
<reference evidence="4" key="1">
    <citation type="submission" date="2023-06" db="EMBL/GenBank/DDBJ databases">
        <title>Genomic analysis of the entomopathogenic nematode Steinernema hermaphroditum.</title>
        <authorList>
            <person name="Schwarz E.M."/>
            <person name="Heppert J.K."/>
            <person name="Baniya A."/>
            <person name="Schwartz H.T."/>
            <person name="Tan C.-H."/>
            <person name="Antoshechkin I."/>
            <person name="Sternberg P.W."/>
            <person name="Goodrich-Blair H."/>
            <person name="Dillman A.R."/>
        </authorList>
    </citation>
    <scope>NUCLEOTIDE SEQUENCE</scope>
    <source>
        <strain evidence="4">PS9179</strain>
        <tissue evidence="4">Whole animal</tissue>
    </source>
</reference>
<feature type="compositionally biased region" description="Basic and acidic residues" evidence="1">
    <location>
        <begin position="19"/>
        <end position="29"/>
    </location>
</feature>
<dbReference type="PROSITE" id="PS50055">
    <property type="entry name" value="TYR_PHOSPHATASE_PTP"/>
    <property type="match status" value="1"/>
</dbReference>
<dbReference type="Proteomes" id="UP001175271">
    <property type="component" value="Unassembled WGS sequence"/>
</dbReference>
<feature type="domain" description="Tyrosine-protein phosphatase" evidence="2">
    <location>
        <begin position="110"/>
        <end position="347"/>
    </location>
</feature>
<name>A0AA39LRL3_9BILA</name>
<sequence>MSKVNVRQRGPPAASVMKPPEETKSEGPPRKNPNRAGRPLGKKKRTITDATTKEEVEPTVEDNGEAKRKVEGKRKTQLKASKGLGAVTPEAETAMSAFVQATTTLGIEGLKKEFADIKGYASPTMEINACRANETRNRYKDVVCLDSSRVTLTLNVPPEGDYIHANWGPLDTTISDFWRMVHQEGVTTILMLCRTEESGKVKCSQYWPLEQGAYQTYGSMFVNNKKVEKEDKFTTFTLEVLPEGCSNSTITKIFQMSDWPDRGVPQSSMTVLRLLKLVVAGGPCIVHCSAGVGRTGTIIAIEACIQRLMKGQQVAMKDLFMQLRNQRASSIQTEGQYCFVHLSVINYIGAKLKKFESVRKQFNTEFASATLN</sequence>
<feature type="domain" description="Tyrosine specific protein phosphatases" evidence="3">
    <location>
        <begin position="269"/>
        <end position="338"/>
    </location>
</feature>
<evidence type="ECO:0000313" key="4">
    <source>
        <dbReference type="EMBL" id="KAK0406998.1"/>
    </source>
</evidence>
<organism evidence="4 5">
    <name type="scientific">Steinernema hermaphroditum</name>
    <dbReference type="NCBI Taxonomy" id="289476"/>
    <lineage>
        <taxon>Eukaryota</taxon>
        <taxon>Metazoa</taxon>
        <taxon>Ecdysozoa</taxon>
        <taxon>Nematoda</taxon>
        <taxon>Chromadorea</taxon>
        <taxon>Rhabditida</taxon>
        <taxon>Tylenchina</taxon>
        <taxon>Panagrolaimomorpha</taxon>
        <taxon>Strongyloidoidea</taxon>
        <taxon>Steinernematidae</taxon>
        <taxon>Steinernema</taxon>
    </lineage>
</organism>
<evidence type="ECO:0000313" key="5">
    <source>
        <dbReference type="Proteomes" id="UP001175271"/>
    </source>
</evidence>
<protein>
    <recommendedName>
        <fullName evidence="6">Tyrosine-protein phosphatase domain-containing protein</fullName>
    </recommendedName>
</protein>
<dbReference type="InterPro" id="IPR029021">
    <property type="entry name" value="Prot-tyrosine_phosphatase-like"/>
</dbReference>
<keyword evidence="5" id="KW-1185">Reference proteome</keyword>
<dbReference type="SMART" id="SM00404">
    <property type="entry name" value="PTPc_motif"/>
    <property type="match status" value="1"/>
</dbReference>
<evidence type="ECO:0000259" key="3">
    <source>
        <dbReference type="PROSITE" id="PS50056"/>
    </source>
</evidence>
<gene>
    <name evidence="4" type="ORF">QR680_018938</name>
</gene>
<dbReference type="InterPro" id="IPR052782">
    <property type="entry name" value="Oocyte-zygote_transition_reg"/>
</dbReference>
<dbReference type="InterPro" id="IPR000387">
    <property type="entry name" value="Tyr_Pase_dom"/>
</dbReference>